<reference evidence="2" key="1">
    <citation type="journal article" date="2017" name="Proc. Natl. Acad. Sci. U.S.A.">
        <title>Simulation of Deepwater Horizon oil plume reveals substrate specialization within a complex community of hydrocarbon-degraders.</title>
        <authorList>
            <person name="Hu P."/>
            <person name="Dubinsky E.A."/>
            <person name="Probst A.J."/>
            <person name="Wang J."/>
            <person name="Sieber C.M.K."/>
            <person name="Tom L.M."/>
            <person name="Gardinali P."/>
            <person name="Banfield J.F."/>
            <person name="Atlas R.M."/>
            <person name="Andersen G.L."/>
        </authorList>
    </citation>
    <scope>NUCLEOTIDE SEQUENCE [LARGE SCALE GENOMIC DNA]</scope>
</reference>
<sequence length="75" mass="8735">MSIENTELDEIMDKLENLEDEQLAVVKLREFNDATKVLGELLMNLNKDLDNDQWKKQCDIAKKSVDRIVNEIKSL</sequence>
<evidence type="ECO:0000313" key="2">
    <source>
        <dbReference type="Proteomes" id="UP000196531"/>
    </source>
</evidence>
<dbReference type="EMBL" id="MAAO01000006">
    <property type="protein sequence ID" value="OUR96646.1"/>
    <property type="molecule type" value="Genomic_DNA"/>
</dbReference>
<dbReference type="AlphaFoldDB" id="A0A1Y5F6X6"/>
<proteinExistence type="predicted"/>
<protein>
    <submittedName>
        <fullName evidence="1">Uncharacterized protein</fullName>
    </submittedName>
</protein>
<name>A0A1Y5F6X6_9BACT</name>
<gene>
    <name evidence="1" type="ORF">A9Q84_09895</name>
</gene>
<dbReference type="Proteomes" id="UP000196531">
    <property type="component" value="Unassembled WGS sequence"/>
</dbReference>
<comment type="caution">
    <text evidence="1">The sequence shown here is derived from an EMBL/GenBank/DDBJ whole genome shotgun (WGS) entry which is preliminary data.</text>
</comment>
<organism evidence="1 2">
    <name type="scientific">Halobacteriovorax marinus</name>
    <dbReference type="NCBI Taxonomy" id="97084"/>
    <lineage>
        <taxon>Bacteria</taxon>
        <taxon>Pseudomonadati</taxon>
        <taxon>Bdellovibrionota</taxon>
        <taxon>Bacteriovoracia</taxon>
        <taxon>Bacteriovoracales</taxon>
        <taxon>Halobacteriovoraceae</taxon>
        <taxon>Halobacteriovorax</taxon>
    </lineage>
</organism>
<accession>A0A1Y5F6X6</accession>
<evidence type="ECO:0000313" key="1">
    <source>
        <dbReference type="EMBL" id="OUR96646.1"/>
    </source>
</evidence>